<dbReference type="InterPro" id="IPR025447">
    <property type="entry name" value="DUF4192"/>
</dbReference>
<dbReference type="Proteomes" id="UP000315677">
    <property type="component" value="Unassembled WGS sequence"/>
</dbReference>
<sequence length="343" mass="35437">MRVRDQGELVAAIPAMLGFHPRESLVLMATGGQSGRRLGLTLRVDLPPPEIAAYAEHAEVVAASAVRGLLLDDPAGAVAAVLAPSTGDPPSLPHRRLAGLVAQALAEREVDVHALLWAESTTGGARWACYEPCGCWGLVPDPAATEFVVATVAEGRVVHPDRDALERLVAPADPGALRRREELLLRSDAGGAPGDTGAAALDTAIADAAAGRLTLSDTRVVALASALGIPAVQAAALQRSTGPRAVAAEQLWAALARETPDPEAAVPAALLAVSALLRGDGALANVALGRAERAWPGHLLAGVLRTAAEAGLRPDEVREWLREGLTMEPAPAPRATRRGRRSA</sequence>
<dbReference type="EMBL" id="VFPA01000002">
    <property type="protein sequence ID" value="TQM10769.1"/>
    <property type="molecule type" value="Genomic_DNA"/>
</dbReference>
<proteinExistence type="predicted"/>
<keyword evidence="2" id="KW-1185">Reference proteome</keyword>
<name>A0A543DN58_9PSEU</name>
<protein>
    <submittedName>
        <fullName evidence="1">Uncharacterized protein DUF4192</fullName>
    </submittedName>
</protein>
<comment type="caution">
    <text evidence="1">The sequence shown here is derived from an EMBL/GenBank/DDBJ whole genome shotgun (WGS) entry which is preliminary data.</text>
</comment>
<reference evidence="1 2" key="1">
    <citation type="submission" date="2019-06" db="EMBL/GenBank/DDBJ databases">
        <title>Sequencing the genomes of 1000 actinobacteria strains.</title>
        <authorList>
            <person name="Klenk H.-P."/>
        </authorList>
    </citation>
    <scope>NUCLEOTIDE SEQUENCE [LARGE SCALE GENOMIC DNA]</scope>
    <source>
        <strain evidence="1 2">DSM 45301</strain>
    </source>
</reference>
<accession>A0A543DN58</accession>
<evidence type="ECO:0000313" key="2">
    <source>
        <dbReference type="Proteomes" id="UP000315677"/>
    </source>
</evidence>
<gene>
    <name evidence="1" type="ORF">FB558_3290</name>
</gene>
<dbReference type="AlphaFoldDB" id="A0A543DN58"/>
<dbReference type="Pfam" id="PF13830">
    <property type="entry name" value="DUF4192"/>
    <property type="match status" value="1"/>
</dbReference>
<evidence type="ECO:0000313" key="1">
    <source>
        <dbReference type="EMBL" id="TQM10769.1"/>
    </source>
</evidence>
<organism evidence="1 2">
    <name type="scientific">Pseudonocardia kunmingensis</name>
    <dbReference type="NCBI Taxonomy" id="630975"/>
    <lineage>
        <taxon>Bacteria</taxon>
        <taxon>Bacillati</taxon>
        <taxon>Actinomycetota</taxon>
        <taxon>Actinomycetes</taxon>
        <taxon>Pseudonocardiales</taxon>
        <taxon>Pseudonocardiaceae</taxon>
        <taxon>Pseudonocardia</taxon>
    </lineage>
</organism>